<dbReference type="PANTHER" id="PTHR37529:SF1">
    <property type="entry name" value="TRANSPOSASE INSG FOR INSERTION SEQUENCE ELEMENT IS4-RELATED"/>
    <property type="match status" value="1"/>
</dbReference>
<evidence type="ECO:0000313" key="5">
    <source>
        <dbReference type="Proteomes" id="UP000624709"/>
    </source>
</evidence>
<evidence type="ECO:0000256" key="1">
    <source>
        <dbReference type="SAM" id="MobiDB-lite"/>
    </source>
</evidence>
<dbReference type="Proteomes" id="UP000624709">
    <property type="component" value="Unassembled WGS sequence"/>
</dbReference>
<evidence type="ECO:0000259" key="2">
    <source>
        <dbReference type="Pfam" id="PF01609"/>
    </source>
</evidence>
<comment type="caution">
    <text evidence="4">The sequence shown here is derived from an EMBL/GenBank/DDBJ whole genome shotgun (WGS) entry which is preliminary data.</text>
</comment>
<sequence>MLPSRVVVYFVIALGLFPNLGYALVWDKLVAELIEAGLTVPKPAESALRDARRRVGPGPFKALFEVLAGPLARPDTPGVSYRSLRTVAFDGCASFKAADTTAQHHWLGRIRSKLGWAGYPQLMLMALVETGTRGLIGVRFGPIGEGGETGYAGKLLHLLTRDMLLLADRGFADTGFLKAAATRAHLLVRISRSRRPSVDTPLPDGSYLTNFDGLTLRIIEATITTTTSTGDVLHAEYRLATTLTDHHTHHATTLLRLYHERWEIESAFYALRHTLFHGRVLRSATPDGLQQELWALLILYQLLRAAMTEASEHQPGTDPDRAGFTIALQHAHNQVINAAGILPDPHRHTPARIGTAATNTLGDRRDRTSKRVLKTPVARYAKPHPDDPRPTTSTTITTRTHTINARTHTPPPRPRPERGIPTGQLTHTILNYLNTHPDQPRTIQQTAQHTGHDPTKTRHKLNDMTKKGYITRTSPGHYALPSTPLTTTPPP</sequence>
<evidence type="ECO:0000259" key="3">
    <source>
        <dbReference type="Pfam" id="PF13006"/>
    </source>
</evidence>
<feature type="compositionally biased region" description="Low complexity" evidence="1">
    <location>
        <begin position="480"/>
        <end position="491"/>
    </location>
</feature>
<evidence type="ECO:0000313" key="4">
    <source>
        <dbReference type="EMBL" id="GIE74035.1"/>
    </source>
</evidence>
<accession>A0ABQ4BV18</accession>
<dbReference type="Pfam" id="PF01609">
    <property type="entry name" value="DDE_Tnp_1"/>
    <property type="match status" value="1"/>
</dbReference>
<dbReference type="InterPro" id="IPR012337">
    <property type="entry name" value="RNaseH-like_sf"/>
</dbReference>
<reference evidence="4 5" key="1">
    <citation type="submission" date="2021-01" db="EMBL/GenBank/DDBJ databases">
        <title>Whole genome shotgun sequence of Actinoplanes palleronii NBRC 14916.</title>
        <authorList>
            <person name="Komaki H."/>
            <person name="Tamura T."/>
        </authorList>
    </citation>
    <scope>NUCLEOTIDE SEQUENCE [LARGE SCALE GENOMIC DNA]</scope>
    <source>
        <strain evidence="4 5">NBRC 14916</strain>
    </source>
</reference>
<name>A0ABQ4BV18_9ACTN</name>
<protein>
    <submittedName>
        <fullName evidence="4">Transposase</fullName>
    </submittedName>
</protein>
<feature type="domain" description="Transposase IS4-like" evidence="2">
    <location>
        <begin position="118"/>
        <end position="301"/>
    </location>
</feature>
<feature type="domain" description="Transposase IS4 N-terminal" evidence="3">
    <location>
        <begin position="2"/>
        <end position="65"/>
    </location>
</feature>
<dbReference type="InterPro" id="IPR002559">
    <property type="entry name" value="Transposase_11"/>
</dbReference>
<proteinExistence type="predicted"/>
<keyword evidence="5" id="KW-1185">Reference proteome</keyword>
<gene>
    <name evidence="4" type="ORF">Apa02nite_101430</name>
</gene>
<dbReference type="EMBL" id="BOMS01000215">
    <property type="protein sequence ID" value="GIE74035.1"/>
    <property type="molecule type" value="Genomic_DNA"/>
</dbReference>
<dbReference type="InterPro" id="IPR024473">
    <property type="entry name" value="Transposases_IS4_N"/>
</dbReference>
<dbReference type="Pfam" id="PF13006">
    <property type="entry name" value="Nterm_IS4"/>
    <property type="match status" value="1"/>
</dbReference>
<dbReference type="PANTHER" id="PTHR37529">
    <property type="entry name" value="TRANSPOSASE INSG FOR INSERTION SEQUENCE ELEMENT IS4-RELATED"/>
    <property type="match status" value="1"/>
</dbReference>
<feature type="region of interest" description="Disordered" evidence="1">
    <location>
        <begin position="470"/>
        <end position="491"/>
    </location>
</feature>
<organism evidence="4 5">
    <name type="scientific">Actinoplanes palleronii</name>
    <dbReference type="NCBI Taxonomy" id="113570"/>
    <lineage>
        <taxon>Bacteria</taxon>
        <taxon>Bacillati</taxon>
        <taxon>Actinomycetota</taxon>
        <taxon>Actinomycetes</taxon>
        <taxon>Micromonosporales</taxon>
        <taxon>Micromonosporaceae</taxon>
        <taxon>Actinoplanes</taxon>
    </lineage>
</organism>
<dbReference type="SUPFAM" id="SSF53098">
    <property type="entry name" value="Ribonuclease H-like"/>
    <property type="match status" value="1"/>
</dbReference>